<evidence type="ECO:0000313" key="5">
    <source>
        <dbReference type="Proteomes" id="UP000677913"/>
    </source>
</evidence>
<protein>
    <submittedName>
        <fullName evidence="4">NDP-sugar synthase</fullName>
    </submittedName>
</protein>
<evidence type="ECO:0000259" key="3">
    <source>
        <dbReference type="Pfam" id="PF25087"/>
    </source>
</evidence>
<dbReference type="SUPFAM" id="SSF53448">
    <property type="entry name" value="Nucleotide-diphospho-sugar transferases"/>
    <property type="match status" value="1"/>
</dbReference>
<evidence type="ECO:0000256" key="1">
    <source>
        <dbReference type="ARBA" id="ARBA00007274"/>
    </source>
</evidence>
<evidence type="ECO:0000313" key="4">
    <source>
        <dbReference type="EMBL" id="MBS2964464.1"/>
    </source>
</evidence>
<dbReference type="EMBL" id="JAGSXH010000051">
    <property type="protein sequence ID" value="MBS2964464.1"/>
    <property type="molecule type" value="Genomic_DNA"/>
</dbReference>
<dbReference type="CDD" id="cd04181">
    <property type="entry name" value="NTP_transferase"/>
    <property type="match status" value="1"/>
</dbReference>
<proteinExistence type="inferred from homology"/>
<comment type="similarity">
    <text evidence="1">Belongs to the transferase hexapeptide repeat family.</text>
</comment>
<dbReference type="PANTHER" id="PTHR22572">
    <property type="entry name" value="SUGAR-1-PHOSPHATE GUANYL TRANSFERASE"/>
    <property type="match status" value="1"/>
</dbReference>
<keyword evidence="5" id="KW-1185">Reference proteome</keyword>
<dbReference type="InterPro" id="IPR029044">
    <property type="entry name" value="Nucleotide-diphossugar_trans"/>
</dbReference>
<dbReference type="Gene3D" id="3.90.550.10">
    <property type="entry name" value="Spore Coat Polysaccharide Biosynthesis Protein SpsA, Chain A"/>
    <property type="match status" value="1"/>
</dbReference>
<sequence>MSITECNRLSRRRRGASIRKPDGRTGTVAEAILLVGGKGTRLRPLTVYTPKPMLQVAGVPFLSHQLVRARAAGIDRIVFATAYRPEVFEAYFGDGSDFGLELDYVTETEPMGTGGAIRNVADRLRSAADEPVLIFNGDILSGVDLVALVDAHLTRGADVTLHLTRVAKDKLSAFGLVPTDADGWVTAFREKPQRVEDIVTDQINAGCYVFRRSVIDGIPAGRPVSVERETFPGLLAAGAKVLGVVEQSYWRDLGTPEAFVHGSADLVLGAVDSLAIPATTRPDLADALVLPGADLDVDVKVGGGSTIGARAKIASGSEIIGSVVGEDAHVEAGAVVRDSIVGRGARVGAGTVLDGVVIGDGAQVGAGNELRGGARVWCEVVIGDRAVRFSADES</sequence>
<comment type="caution">
    <text evidence="4">The sequence shown here is derived from an EMBL/GenBank/DDBJ whole genome shotgun (WGS) entry which is preliminary data.</text>
</comment>
<name>A0A8J8BF71_9ACTN</name>
<dbReference type="Pfam" id="PF25087">
    <property type="entry name" value="GMPPB_C"/>
    <property type="match status" value="1"/>
</dbReference>
<dbReference type="Gene3D" id="2.160.10.10">
    <property type="entry name" value="Hexapeptide repeat proteins"/>
    <property type="match status" value="1"/>
</dbReference>
<dbReference type="Proteomes" id="UP000677913">
    <property type="component" value="Unassembled WGS sequence"/>
</dbReference>
<feature type="domain" description="Mannose-1-phosphate guanyltransferase C-terminal" evidence="3">
    <location>
        <begin position="287"/>
        <end position="366"/>
    </location>
</feature>
<dbReference type="InterPro" id="IPR056729">
    <property type="entry name" value="GMPPB_C"/>
</dbReference>
<dbReference type="AlphaFoldDB" id="A0A8J8BF71"/>
<dbReference type="InterPro" id="IPR005835">
    <property type="entry name" value="NTP_transferase_dom"/>
</dbReference>
<dbReference type="InterPro" id="IPR011004">
    <property type="entry name" value="Trimer_LpxA-like_sf"/>
</dbReference>
<reference evidence="4" key="1">
    <citation type="submission" date="2021-04" db="EMBL/GenBank/DDBJ databases">
        <title>Genome based classification of Actinospica acidithermotolerans sp. nov., an actinobacterium isolated from an Indonesian hot spring.</title>
        <authorList>
            <person name="Kusuma A.B."/>
            <person name="Putra K.E."/>
            <person name="Nafisah S."/>
            <person name="Loh J."/>
            <person name="Nouioui I."/>
            <person name="Goodfellow M."/>
        </authorList>
    </citation>
    <scope>NUCLEOTIDE SEQUENCE</scope>
    <source>
        <strain evidence="4">DSM 45618</strain>
    </source>
</reference>
<feature type="domain" description="Nucleotidyl transferase" evidence="2">
    <location>
        <begin position="31"/>
        <end position="265"/>
    </location>
</feature>
<dbReference type="Pfam" id="PF00483">
    <property type="entry name" value="NTP_transferase"/>
    <property type="match status" value="1"/>
</dbReference>
<accession>A0A8J8BF71</accession>
<dbReference type="InterPro" id="IPR050486">
    <property type="entry name" value="Mannose-1P_guanyltransferase"/>
</dbReference>
<organism evidence="4 5">
    <name type="scientific">Actinocrinis puniceicyclus</name>
    <dbReference type="NCBI Taxonomy" id="977794"/>
    <lineage>
        <taxon>Bacteria</taxon>
        <taxon>Bacillati</taxon>
        <taxon>Actinomycetota</taxon>
        <taxon>Actinomycetes</taxon>
        <taxon>Catenulisporales</taxon>
        <taxon>Actinospicaceae</taxon>
        <taxon>Actinocrinis</taxon>
    </lineage>
</organism>
<evidence type="ECO:0000259" key="2">
    <source>
        <dbReference type="Pfam" id="PF00483"/>
    </source>
</evidence>
<dbReference type="SUPFAM" id="SSF51161">
    <property type="entry name" value="Trimeric LpxA-like enzymes"/>
    <property type="match status" value="1"/>
</dbReference>
<gene>
    <name evidence="4" type="ORF">KGA66_15510</name>
</gene>